<evidence type="ECO:0000313" key="2">
    <source>
        <dbReference type="EMBL" id="QHT11797.1"/>
    </source>
</evidence>
<dbReference type="Pfam" id="PF00481">
    <property type="entry name" value="PP2C"/>
    <property type="match status" value="1"/>
</dbReference>
<protein>
    <recommendedName>
        <fullName evidence="1">PPM-type phosphatase domain-containing protein</fullName>
    </recommendedName>
</protein>
<dbReference type="SMART" id="SM00332">
    <property type="entry name" value="PP2Cc"/>
    <property type="match status" value="1"/>
</dbReference>
<evidence type="ECO:0000259" key="1">
    <source>
        <dbReference type="PROSITE" id="PS51746"/>
    </source>
</evidence>
<dbReference type="InterPro" id="IPR001932">
    <property type="entry name" value="PPM-type_phosphatase-like_dom"/>
</dbReference>
<dbReference type="SUPFAM" id="SSF81606">
    <property type="entry name" value="PP2C-like"/>
    <property type="match status" value="1"/>
</dbReference>
<dbReference type="InterPro" id="IPR036457">
    <property type="entry name" value="PPM-type-like_dom_sf"/>
</dbReference>
<dbReference type="PROSITE" id="PS51746">
    <property type="entry name" value="PPM_2"/>
    <property type="match status" value="1"/>
</dbReference>
<proteinExistence type="predicted"/>
<organism evidence="2">
    <name type="scientific">viral metagenome</name>
    <dbReference type="NCBI Taxonomy" id="1070528"/>
    <lineage>
        <taxon>unclassified sequences</taxon>
        <taxon>metagenomes</taxon>
        <taxon>organismal metagenomes</taxon>
    </lineage>
</organism>
<dbReference type="EMBL" id="MN739538">
    <property type="protein sequence ID" value="QHT11797.1"/>
    <property type="molecule type" value="Genomic_DNA"/>
</dbReference>
<feature type="domain" description="PPM-type phosphatase" evidence="1">
    <location>
        <begin position="14"/>
        <end position="315"/>
    </location>
</feature>
<dbReference type="AlphaFoldDB" id="A0A6C0D5K5"/>
<reference evidence="2" key="1">
    <citation type="journal article" date="2020" name="Nature">
        <title>Giant virus diversity and host interactions through global metagenomics.</title>
        <authorList>
            <person name="Schulz F."/>
            <person name="Roux S."/>
            <person name="Paez-Espino D."/>
            <person name="Jungbluth S."/>
            <person name="Walsh D.A."/>
            <person name="Denef V.J."/>
            <person name="McMahon K.D."/>
            <person name="Konstantinidis K.T."/>
            <person name="Eloe-Fadrosh E.A."/>
            <person name="Kyrpides N.C."/>
            <person name="Woyke T."/>
        </authorList>
    </citation>
    <scope>NUCLEOTIDE SEQUENCE</scope>
    <source>
        <strain evidence="2">GVMAG-M-3300023174-124</strain>
    </source>
</reference>
<name>A0A6C0D5K5_9ZZZZ</name>
<accession>A0A6C0D5K5</accession>
<sequence length="318" mass="36278">MEFIVKSVQIKQKVLQLCSAQDDAYTGIAIDPHTGETYDYGIITDGHGPNEIVSDIRGIITANTDTILNAENPHLEIQSRLDEINKARIENIDQNIAFYRNTKQNMEYSTYNGGATFLFTKLYDNRIETFSLGDSELYVMINSEIVYHNPKHNWNNENERLRMESRTDVTVRAKYQSIPHIISPERTGFAKVATIEYFDTSRNSLAQLAPTQSIGHNSITQFAPEKMTIPFEPTDSVKIIIASDGLWDVFAPHHPDDRARMNDLDGEQLADLAESRWKQEWEVARSIETPDEIYKEKSHYPASGYDDVSVITMVRNPL</sequence>
<dbReference type="Gene3D" id="3.60.40.10">
    <property type="entry name" value="PPM-type phosphatase domain"/>
    <property type="match status" value="1"/>
</dbReference>